<feature type="chain" id="PRO_5031397037" description="DUF5648 domain-containing protein" evidence="1">
    <location>
        <begin position="34"/>
        <end position="683"/>
    </location>
</feature>
<dbReference type="Proteomes" id="UP000532194">
    <property type="component" value="Unassembled WGS sequence"/>
</dbReference>
<keyword evidence="4" id="KW-1185">Reference proteome</keyword>
<gene>
    <name evidence="3" type="ORF">G1C95_2194</name>
</gene>
<evidence type="ECO:0000313" key="4">
    <source>
        <dbReference type="Proteomes" id="UP000532194"/>
    </source>
</evidence>
<sequence length="683" mass="74356">MTGNKNVWRAPLAGLASVAMIATMGVAASTANAAATAKPADITFAGNGLSFIEDGKTVDTYTIKSDGDARLDDEAAKAYEALTEDSKKVFTGWFASADYGTAALELDNSSDAYEHTVYAHWSETPYTVNFTGKSVKTSEVTLAENDGKLDRVADWQVPADKDKNDGVLLTGWLAADGDAVDPTTDLSGKATHGETEINLKATEVSSVYIVFTDQDLWSKRTIELTVTNGNGDASYSVEAEKGKPYTGTVPTATIITDGARKTAQNWVKSDKKTKFDASKAQNESATYYAADTTDTVSYKVSFATGSEENGYSEAPEAQIVESGKTASAPADPTLKTDDNYKYEFVGWYTQDDKKYDFSNPVTGEISLQAKFKVSEVKLTFKSGYRGGETTEAWFKGGVVDFPALTRDGYTLLGWTPAFADGTPLTLNSEPAVAPTATLTYLVFMGEKPSVTVPVSGTIFTAQWVADDEAEDTLTKLEQKVAKDKVTEESYKQYQSDFQDYLKAKDKAAENGYTVDEYAALIKQLKEIQAKLVQTAPVKVYRLYNKWNGDHVYTTNLKEYQQLSNIGWTTEGVQFNVTDDASFGTAVYRLYNPFNGEHLLTADKTEAAGLAEAGWVFDKDGGLVDEDGNPVYFYAPQGATTGVTRLFNPYVTVGTHLYTTDQSEIDSNVKLGWVKENVLFNVAK</sequence>
<dbReference type="InterPro" id="IPR042229">
    <property type="entry name" value="Listeria/Bacterioides_rpt_sf"/>
</dbReference>
<dbReference type="AlphaFoldDB" id="A0A7Y0ETC7"/>
<feature type="signal peptide" evidence="1">
    <location>
        <begin position="1"/>
        <end position="33"/>
    </location>
</feature>
<keyword evidence="1" id="KW-0732">Signal</keyword>
<organism evidence="3 4">
    <name type="scientific">Bifidobacterium oedipodis</name>
    <dbReference type="NCBI Taxonomy" id="2675322"/>
    <lineage>
        <taxon>Bacteria</taxon>
        <taxon>Bacillati</taxon>
        <taxon>Actinomycetota</taxon>
        <taxon>Actinomycetes</taxon>
        <taxon>Bifidobacteriales</taxon>
        <taxon>Bifidobacteriaceae</taxon>
        <taxon>Bifidobacterium</taxon>
    </lineage>
</organism>
<reference evidence="3 4" key="1">
    <citation type="submission" date="2020-02" db="EMBL/GenBank/DDBJ databases">
        <title>Characterization of phylogenetic diversity of novel bifidobacterial species isolated in Czech ZOOs.</title>
        <authorList>
            <person name="Lugli G.A."/>
            <person name="Vera N.B."/>
            <person name="Ventura M."/>
        </authorList>
    </citation>
    <scope>NUCLEOTIDE SEQUENCE [LARGE SCALE GENOMIC DNA]</scope>
    <source>
        <strain evidence="3 4">DSM 109957</strain>
    </source>
</reference>
<accession>A0A7Y0ETC7</accession>
<dbReference type="RefSeq" id="WP_169173007.1">
    <property type="nucleotide sequence ID" value="NZ_JAAIII010000007.1"/>
</dbReference>
<name>A0A7Y0ETC7_9BIFI</name>
<dbReference type="InterPro" id="IPR043708">
    <property type="entry name" value="DUF5648"/>
</dbReference>
<comment type="caution">
    <text evidence="3">The sequence shown here is derived from an EMBL/GenBank/DDBJ whole genome shotgun (WGS) entry which is preliminary data.</text>
</comment>
<dbReference type="Pfam" id="PF18885">
    <property type="entry name" value="DUF5648"/>
    <property type="match status" value="1"/>
</dbReference>
<feature type="domain" description="DUF5648" evidence="2">
    <location>
        <begin position="538"/>
        <end position="680"/>
    </location>
</feature>
<dbReference type="EMBL" id="JAAIII010000007">
    <property type="protein sequence ID" value="NMM95006.1"/>
    <property type="molecule type" value="Genomic_DNA"/>
</dbReference>
<dbReference type="Gene3D" id="2.60.40.4270">
    <property type="entry name" value="Listeria-Bacteroides repeat domain"/>
    <property type="match status" value="1"/>
</dbReference>
<evidence type="ECO:0000256" key="1">
    <source>
        <dbReference type="SAM" id="SignalP"/>
    </source>
</evidence>
<evidence type="ECO:0000259" key="2">
    <source>
        <dbReference type="Pfam" id="PF18885"/>
    </source>
</evidence>
<evidence type="ECO:0000313" key="3">
    <source>
        <dbReference type="EMBL" id="NMM95006.1"/>
    </source>
</evidence>
<protein>
    <recommendedName>
        <fullName evidence="2">DUF5648 domain-containing protein</fullName>
    </recommendedName>
</protein>
<dbReference type="GO" id="GO:0030313">
    <property type="term" value="C:cell envelope"/>
    <property type="evidence" value="ECO:0007669"/>
    <property type="project" value="UniProtKB-SubCell"/>
</dbReference>
<proteinExistence type="predicted"/>